<comment type="caution">
    <text evidence="9">The sequence shown here is derived from an EMBL/GenBank/DDBJ whole genome shotgun (WGS) entry which is preliminary data.</text>
</comment>
<dbReference type="AlphaFoldDB" id="A0AAV1IIC3"/>
<protein>
    <submittedName>
        <fullName evidence="9">Uncharacterized protein</fullName>
    </submittedName>
</protein>
<accession>A0AAV1IIC3</accession>
<evidence type="ECO:0000256" key="8">
    <source>
        <dbReference type="SAM" id="Phobius"/>
    </source>
</evidence>
<feature type="transmembrane region" description="Helical" evidence="8">
    <location>
        <begin position="673"/>
        <end position="697"/>
    </location>
</feature>
<keyword evidence="10" id="KW-1185">Reference proteome</keyword>
<keyword evidence="5 8" id="KW-0472">Membrane</keyword>
<dbReference type="PANTHER" id="PTHR11923:SF51">
    <property type="entry name" value="LYSOSOME MEMBRANE PROTEIN 2"/>
    <property type="match status" value="1"/>
</dbReference>
<dbReference type="GO" id="GO:0016020">
    <property type="term" value="C:membrane"/>
    <property type="evidence" value="ECO:0007669"/>
    <property type="project" value="UniProtKB-SubCell"/>
</dbReference>
<dbReference type="GO" id="GO:0005737">
    <property type="term" value="C:cytoplasm"/>
    <property type="evidence" value="ECO:0007669"/>
    <property type="project" value="TreeGrafter"/>
</dbReference>
<organism evidence="9 10">
    <name type="scientific">Coccomyxa viridis</name>
    <dbReference type="NCBI Taxonomy" id="1274662"/>
    <lineage>
        <taxon>Eukaryota</taxon>
        <taxon>Viridiplantae</taxon>
        <taxon>Chlorophyta</taxon>
        <taxon>core chlorophytes</taxon>
        <taxon>Trebouxiophyceae</taxon>
        <taxon>Trebouxiophyceae incertae sedis</taxon>
        <taxon>Coccomyxaceae</taxon>
        <taxon>Coccomyxa</taxon>
    </lineage>
</organism>
<comment type="subcellular location">
    <subcellularLocation>
        <location evidence="1">Membrane</location>
    </subcellularLocation>
</comment>
<dbReference type="EMBL" id="CAUYUE010000016">
    <property type="protein sequence ID" value="CAK0787081.1"/>
    <property type="molecule type" value="Genomic_DNA"/>
</dbReference>
<keyword evidence="6" id="KW-0325">Glycoprotein</keyword>
<evidence type="ECO:0000256" key="2">
    <source>
        <dbReference type="ARBA" id="ARBA00010532"/>
    </source>
</evidence>
<reference evidence="9 10" key="1">
    <citation type="submission" date="2023-10" db="EMBL/GenBank/DDBJ databases">
        <authorList>
            <person name="Maclean D."/>
            <person name="Macfadyen A."/>
        </authorList>
    </citation>
    <scope>NUCLEOTIDE SEQUENCE [LARGE SCALE GENOMIC DNA]</scope>
</reference>
<evidence type="ECO:0000313" key="10">
    <source>
        <dbReference type="Proteomes" id="UP001314263"/>
    </source>
</evidence>
<keyword evidence="4 8" id="KW-1133">Transmembrane helix</keyword>
<feature type="compositionally biased region" description="Low complexity" evidence="7">
    <location>
        <begin position="889"/>
        <end position="900"/>
    </location>
</feature>
<name>A0AAV1IIC3_9CHLO</name>
<feature type="region of interest" description="Disordered" evidence="7">
    <location>
        <begin position="881"/>
        <end position="901"/>
    </location>
</feature>
<dbReference type="Proteomes" id="UP001314263">
    <property type="component" value="Unassembled WGS sequence"/>
</dbReference>
<comment type="similarity">
    <text evidence="2">Belongs to the CD36 family.</text>
</comment>
<evidence type="ECO:0000256" key="7">
    <source>
        <dbReference type="SAM" id="MobiDB-lite"/>
    </source>
</evidence>
<proteinExistence type="inferred from homology"/>
<evidence type="ECO:0000256" key="4">
    <source>
        <dbReference type="ARBA" id="ARBA00022989"/>
    </source>
</evidence>
<evidence type="ECO:0000256" key="3">
    <source>
        <dbReference type="ARBA" id="ARBA00022692"/>
    </source>
</evidence>
<dbReference type="InterPro" id="IPR002159">
    <property type="entry name" value="CD36_fam"/>
</dbReference>
<dbReference type="PANTHER" id="PTHR11923">
    <property type="entry name" value="SCAVENGER RECEPTOR CLASS B TYPE-1 SR-B1"/>
    <property type="match status" value="1"/>
</dbReference>
<evidence type="ECO:0000313" key="9">
    <source>
        <dbReference type="EMBL" id="CAK0787081.1"/>
    </source>
</evidence>
<keyword evidence="3 8" id="KW-0812">Transmembrane</keyword>
<evidence type="ECO:0000256" key="6">
    <source>
        <dbReference type="ARBA" id="ARBA00023180"/>
    </source>
</evidence>
<dbReference type="Pfam" id="PF01130">
    <property type="entry name" value="CD36"/>
    <property type="match status" value="2"/>
</dbReference>
<gene>
    <name evidence="9" type="ORF">CVIRNUC_010297</name>
</gene>
<evidence type="ECO:0000256" key="1">
    <source>
        <dbReference type="ARBA" id="ARBA00004370"/>
    </source>
</evidence>
<feature type="region of interest" description="Disordered" evidence="7">
    <location>
        <begin position="732"/>
        <end position="758"/>
    </location>
</feature>
<evidence type="ECO:0000256" key="5">
    <source>
        <dbReference type="ARBA" id="ARBA00023136"/>
    </source>
</evidence>
<dbReference type="GO" id="GO:0005044">
    <property type="term" value="F:scavenger receptor activity"/>
    <property type="evidence" value="ECO:0007669"/>
    <property type="project" value="TreeGrafter"/>
</dbReference>
<sequence>MADSIPIAFPAPETSCGDVPLIGRGRQPVDSSKPIIDSYLLPDSHGTCRRFCCECCLIVGLSLPLLGPLLGLCVFVPYFDLLFEEGNVIQPNAPCFSPAPGICPTSSKFDYYFWNITNAEEWLNGTGPPLFQELGPYVYDVYEYRYSVLFSDTYASVSYTNHNFQIFSSQESCVGCTLSDIFVGVNRAYLAVVASNGGQELNLLLPSVVTILNAIYEGILDAVQQQSAALPDSTQRSLASQQWAQCNVLAAATGQELCAGRPASPGGSGDGLSVQSGSALLQALLGNASAADAQGSDPAARAAVTAFVLGPAAAAAAQYNITGAQVTAVRQYLDGLVRADVAPEFQAGLLGPLGGLKSGGLVVTRTVEEWMDGWGDPVLAAALGNGSRAAEVRLAFAWPNATTPMEVLHKNTSQLSHKDDLLIFERNITTGKTAEFDVPQMALSYAGYPIVEALHTALALDEPIVQGNQSIAVRGAADGLMFGPTSDTRSQTVFDTAFYRPVNTTFTGNWTNVKGINAMLYGLAPEALASCSASSAADPAQRCIYPDHLNGTWNVSLTYASETVITLPHFLEADAILQASTGFDFAPDAGAHGYRIGVDHTTGVTVYGWKGFQFAHFVRPTDIFYPKLWSNASLALGGIWVPSYWVRSRFEPADPVAAAFKFGLSLQALMRTIWVHAVPMLGVVMALVAIWSLLLSGRAKKEHREMKARRKSKARLHKVGADELAELAEAAADEGESPCLSPQAAGSTPRKKQLEASPGSLTFPALSSLSRQGSQVPLLPLDQLISEREDLEVEMTACGRGDFAAATDNSIEHVGWGSHFRRMHTEEVHGMEAEAPVPFRPVLLSQPGSRQADEGGRTLEAEILQRRSTLTSSWGVFTDTSDPVTMPRASHASQASAAGSFRKASQGFSRRLSLTELSTVAEAEQGGSSAASRPEWQSRKLSWADLQHLAKSAS</sequence>